<gene>
    <name evidence="4" type="ORF">ILEXP_LOCUS26030</name>
</gene>
<evidence type="ECO:0000256" key="1">
    <source>
        <dbReference type="ARBA" id="ARBA00009861"/>
    </source>
</evidence>
<proteinExistence type="inferred from homology"/>
<sequence length="171" mass="19269">MDVNQRQADVSESVVKKMRINVKDSTMVRPAQATPLRSLWNSNVDLVVPNFHTPSVYFYRPAGSLNFFDAGVMKDALSRALVPFYPMAGRLKRDDDGRIEIDCNGEGVLFVEAESDGVVDDFGDFAPTLELRKLIPAVDYSQGISSYSLLVLQVRSSCFIRIQYNYNYIEI</sequence>
<dbReference type="Gene3D" id="3.30.559.10">
    <property type="entry name" value="Chloramphenicol acetyltransferase-like domain"/>
    <property type="match status" value="1"/>
</dbReference>
<keyword evidence="3" id="KW-0012">Acyltransferase</keyword>
<keyword evidence="5" id="KW-1185">Reference proteome</keyword>
<comment type="similarity">
    <text evidence="1">Belongs to the plant acyltransferase family.</text>
</comment>
<comment type="caution">
    <text evidence="4">The sequence shown here is derived from an EMBL/GenBank/DDBJ whole genome shotgun (WGS) entry which is preliminary data.</text>
</comment>
<dbReference type="InterPro" id="IPR023213">
    <property type="entry name" value="CAT-like_dom_sf"/>
</dbReference>
<evidence type="ECO:0000313" key="5">
    <source>
        <dbReference type="Proteomes" id="UP001642360"/>
    </source>
</evidence>
<protein>
    <submittedName>
        <fullName evidence="4">Uncharacterized protein</fullName>
    </submittedName>
</protein>
<dbReference type="GO" id="GO:0016746">
    <property type="term" value="F:acyltransferase activity"/>
    <property type="evidence" value="ECO:0007669"/>
    <property type="project" value="UniProtKB-KW"/>
</dbReference>
<dbReference type="EMBL" id="CAUOFW020003003">
    <property type="protein sequence ID" value="CAK9157472.1"/>
    <property type="molecule type" value="Genomic_DNA"/>
</dbReference>
<dbReference type="Proteomes" id="UP001642360">
    <property type="component" value="Unassembled WGS sequence"/>
</dbReference>
<keyword evidence="2" id="KW-0808">Transferase</keyword>
<evidence type="ECO:0000256" key="3">
    <source>
        <dbReference type="ARBA" id="ARBA00023315"/>
    </source>
</evidence>
<reference evidence="4 5" key="1">
    <citation type="submission" date="2024-02" db="EMBL/GenBank/DDBJ databases">
        <authorList>
            <person name="Vignale AGUSTIN F."/>
            <person name="Sosa J E."/>
            <person name="Modenutti C."/>
        </authorList>
    </citation>
    <scope>NUCLEOTIDE SEQUENCE [LARGE SCALE GENOMIC DNA]</scope>
</reference>
<accession>A0ABC8SKP2</accession>
<evidence type="ECO:0000313" key="4">
    <source>
        <dbReference type="EMBL" id="CAK9157472.1"/>
    </source>
</evidence>
<dbReference type="Pfam" id="PF02458">
    <property type="entry name" value="Transferase"/>
    <property type="match status" value="1"/>
</dbReference>
<dbReference type="PANTHER" id="PTHR31642:SF11">
    <property type="entry name" value="SHIKIMATE O-HYDROXYCINNAMOYLTRANSFERASE"/>
    <property type="match status" value="1"/>
</dbReference>
<evidence type="ECO:0000256" key="2">
    <source>
        <dbReference type="ARBA" id="ARBA00022679"/>
    </source>
</evidence>
<dbReference type="PANTHER" id="PTHR31642">
    <property type="entry name" value="TRICHOTHECENE 3-O-ACETYLTRANSFERASE"/>
    <property type="match status" value="1"/>
</dbReference>
<name>A0ABC8SKP2_9AQUA</name>
<dbReference type="AlphaFoldDB" id="A0ABC8SKP2"/>
<organism evidence="4 5">
    <name type="scientific">Ilex paraguariensis</name>
    <name type="common">yerba mate</name>
    <dbReference type="NCBI Taxonomy" id="185542"/>
    <lineage>
        <taxon>Eukaryota</taxon>
        <taxon>Viridiplantae</taxon>
        <taxon>Streptophyta</taxon>
        <taxon>Embryophyta</taxon>
        <taxon>Tracheophyta</taxon>
        <taxon>Spermatophyta</taxon>
        <taxon>Magnoliopsida</taxon>
        <taxon>eudicotyledons</taxon>
        <taxon>Gunneridae</taxon>
        <taxon>Pentapetalae</taxon>
        <taxon>asterids</taxon>
        <taxon>campanulids</taxon>
        <taxon>Aquifoliales</taxon>
        <taxon>Aquifoliaceae</taxon>
        <taxon>Ilex</taxon>
    </lineage>
</organism>
<dbReference type="InterPro" id="IPR050317">
    <property type="entry name" value="Plant_Fungal_Acyltransferase"/>
</dbReference>